<dbReference type="Pfam" id="PF01715">
    <property type="entry name" value="IPPT"/>
    <property type="match status" value="1"/>
</dbReference>
<feature type="site" description="Interaction with substrate tRNA" evidence="10">
    <location>
        <position position="129"/>
    </location>
</feature>
<name>A0A2H5XCW6_9BACT</name>
<evidence type="ECO:0000256" key="12">
    <source>
        <dbReference type="RuleBase" id="RU003784"/>
    </source>
</evidence>
<comment type="cofactor">
    <cofactor evidence="1 10">
        <name>Mg(2+)</name>
        <dbReference type="ChEBI" id="CHEBI:18420"/>
    </cofactor>
</comment>
<dbReference type="HAMAP" id="MF_00185">
    <property type="entry name" value="IPP_trans"/>
    <property type="match status" value="1"/>
</dbReference>
<protein>
    <recommendedName>
        <fullName evidence="10">tRNA dimethylallyltransferase</fullName>
        <ecNumber evidence="10">2.5.1.75</ecNumber>
    </recommendedName>
    <alternativeName>
        <fullName evidence="10">Dimethylallyl diphosphate:tRNA dimethylallyltransferase</fullName>
        <shortName evidence="10">DMAPP:tRNA dimethylallyltransferase</shortName>
        <shortName evidence="10">DMATase</shortName>
    </alternativeName>
    <alternativeName>
        <fullName evidence="10">Isopentenyl-diphosphate:tRNA isopentenyltransferase</fullName>
        <shortName evidence="10">IPP transferase</shortName>
        <shortName evidence="10">IPPT</shortName>
        <shortName evidence="10">IPTase</shortName>
    </alternativeName>
</protein>
<gene>
    <name evidence="10 14" type="primary">miaA</name>
    <name evidence="14" type="ORF">HRbin17_01498</name>
</gene>
<dbReference type="SUPFAM" id="SSF52540">
    <property type="entry name" value="P-loop containing nucleoside triphosphate hydrolases"/>
    <property type="match status" value="2"/>
</dbReference>
<evidence type="ECO:0000313" key="15">
    <source>
        <dbReference type="Proteomes" id="UP000236173"/>
    </source>
</evidence>
<evidence type="ECO:0000256" key="2">
    <source>
        <dbReference type="ARBA" id="ARBA00003213"/>
    </source>
</evidence>
<feature type="binding site" evidence="10">
    <location>
        <begin position="17"/>
        <end position="22"/>
    </location>
    <ligand>
        <name>substrate</name>
    </ligand>
</feature>
<keyword evidence="4 10" id="KW-0808">Transferase</keyword>
<evidence type="ECO:0000256" key="1">
    <source>
        <dbReference type="ARBA" id="ARBA00001946"/>
    </source>
</evidence>
<dbReference type="PANTHER" id="PTHR11088:SF60">
    <property type="entry name" value="TRNA DIMETHYLALLYLTRANSFERASE"/>
    <property type="match status" value="1"/>
</dbReference>
<reference evidence="15" key="1">
    <citation type="submission" date="2017-09" db="EMBL/GenBank/DDBJ databases">
        <title>Metaegenomics of thermophilic ammonia-oxidizing enrichment culture.</title>
        <authorList>
            <person name="Kato S."/>
            <person name="Suzuki K."/>
        </authorList>
    </citation>
    <scope>NUCLEOTIDE SEQUENCE [LARGE SCALE GENOMIC DNA]</scope>
</reference>
<evidence type="ECO:0000256" key="13">
    <source>
        <dbReference type="RuleBase" id="RU003785"/>
    </source>
</evidence>
<dbReference type="GO" id="GO:0005524">
    <property type="term" value="F:ATP binding"/>
    <property type="evidence" value="ECO:0007669"/>
    <property type="project" value="UniProtKB-UniRule"/>
</dbReference>
<feature type="site" description="Interaction with substrate tRNA" evidence="10">
    <location>
        <position position="106"/>
    </location>
</feature>
<feature type="binding site" evidence="10">
    <location>
        <begin position="15"/>
        <end position="22"/>
    </location>
    <ligand>
        <name>ATP</name>
        <dbReference type="ChEBI" id="CHEBI:30616"/>
    </ligand>
</feature>
<dbReference type="Gene3D" id="1.10.20.140">
    <property type="match status" value="1"/>
</dbReference>
<evidence type="ECO:0000256" key="7">
    <source>
        <dbReference type="ARBA" id="ARBA00022840"/>
    </source>
</evidence>
<evidence type="ECO:0000256" key="8">
    <source>
        <dbReference type="ARBA" id="ARBA00022842"/>
    </source>
</evidence>
<evidence type="ECO:0000256" key="10">
    <source>
        <dbReference type="HAMAP-Rule" id="MF_00185"/>
    </source>
</evidence>
<dbReference type="Gene3D" id="3.40.50.300">
    <property type="entry name" value="P-loop containing nucleotide triphosphate hydrolases"/>
    <property type="match status" value="1"/>
</dbReference>
<proteinExistence type="inferred from homology"/>
<comment type="catalytic activity">
    <reaction evidence="9 10 11">
        <text>adenosine(37) in tRNA + dimethylallyl diphosphate = N(6)-dimethylallyladenosine(37) in tRNA + diphosphate</text>
        <dbReference type="Rhea" id="RHEA:26482"/>
        <dbReference type="Rhea" id="RHEA-COMP:10162"/>
        <dbReference type="Rhea" id="RHEA-COMP:10375"/>
        <dbReference type="ChEBI" id="CHEBI:33019"/>
        <dbReference type="ChEBI" id="CHEBI:57623"/>
        <dbReference type="ChEBI" id="CHEBI:74411"/>
        <dbReference type="ChEBI" id="CHEBI:74415"/>
        <dbReference type="EC" id="2.5.1.75"/>
    </reaction>
</comment>
<keyword evidence="7 10" id="KW-0067">ATP-binding</keyword>
<comment type="caution">
    <text evidence="14">The sequence shown here is derived from an EMBL/GenBank/DDBJ whole genome shotgun (WGS) entry which is preliminary data.</text>
</comment>
<keyword evidence="5 10" id="KW-0819">tRNA processing</keyword>
<dbReference type="InterPro" id="IPR018022">
    <property type="entry name" value="IPT"/>
</dbReference>
<comment type="subunit">
    <text evidence="10">Monomer.</text>
</comment>
<comment type="function">
    <text evidence="2 10 12">Catalyzes the transfer of a dimethylallyl group onto the adenine at position 37 in tRNAs that read codons beginning with uridine, leading to the formation of N6-(dimethylallyl)adenosine (i(6)A).</text>
</comment>
<comment type="similarity">
    <text evidence="3 10 13">Belongs to the IPP transferase family.</text>
</comment>
<sequence length="315" mass="36005">MTLNSSHPPLWVITGPTAVGKTDVALQVAERTGAEIVSCDSVAVYRYLDIGSAKPTPEQRAKVPHHLLDVVDPDEPYNVAQYVVDAEKAIADIWRRGKPVLVVGGTTLYLSALLEGLDLPLAPPNPEVRQRLLKWAESEGAAALHRRLRAIDPVAAQRIHPHDLVRLVRALEVFEITGKPISAFWSDAWQSPRLHRYPDARVIGLICDRLHLWQRLEHRMHRLLAQGWLDEIQWLLEQGYSPALKSLRSLGYREFVQVVLGHWTLEQGQREYLRRAKAFAKRQWYWLKRRPYVRWVGTTDKSTAQIAETVLTLLR</sequence>
<keyword evidence="6 10" id="KW-0547">Nucleotide-binding</keyword>
<dbReference type="EMBL" id="BEHT01000018">
    <property type="protein sequence ID" value="GBC98977.1"/>
    <property type="molecule type" value="Genomic_DNA"/>
</dbReference>
<dbReference type="EC" id="2.5.1.75" evidence="10"/>
<keyword evidence="8 10" id="KW-0460">Magnesium</keyword>
<dbReference type="InterPro" id="IPR027417">
    <property type="entry name" value="P-loop_NTPase"/>
</dbReference>
<comment type="caution">
    <text evidence="10">Lacks conserved residue(s) required for the propagation of feature annotation.</text>
</comment>
<organism evidence="14 15">
    <name type="scientific">Candidatus Fervidibacter japonicus</name>
    <dbReference type="NCBI Taxonomy" id="2035412"/>
    <lineage>
        <taxon>Bacteria</taxon>
        <taxon>Candidatus Fervidibacterota</taxon>
        <taxon>Candidatus Fervidibacter</taxon>
    </lineage>
</organism>
<dbReference type="GO" id="GO:0006400">
    <property type="term" value="P:tRNA modification"/>
    <property type="evidence" value="ECO:0007669"/>
    <property type="project" value="TreeGrafter"/>
</dbReference>
<feature type="region of interest" description="Interaction with substrate tRNA" evidence="10">
    <location>
        <begin position="40"/>
        <end position="43"/>
    </location>
</feature>
<dbReference type="FunFam" id="1.10.20.140:FF:000001">
    <property type="entry name" value="tRNA dimethylallyltransferase"/>
    <property type="match status" value="1"/>
</dbReference>
<dbReference type="NCBIfam" id="TIGR00174">
    <property type="entry name" value="miaA"/>
    <property type="match status" value="1"/>
</dbReference>
<dbReference type="AlphaFoldDB" id="A0A2H5XCW6"/>
<evidence type="ECO:0000256" key="4">
    <source>
        <dbReference type="ARBA" id="ARBA00022679"/>
    </source>
</evidence>
<evidence type="ECO:0000313" key="14">
    <source>
        <dbReference type="EMBL" id="GBC98977.1"/>
    </source>
</evidence>
<evidence type="ECO:0000256" key="11">
    <source>
        <dbReference type="RuleBase" id="RU003783"/>
    </source>
</evidence>
<evidence type="ECO:0000256" key="9">
    <source>
        <dbReference type="ARBA" id="ARBA00049563"/>
    </source>
</evidence>
<dbReference type="Proteomes" id="UP000236173">
    <property type="component" value="Unassembled WGS sequence"/>
</dbReference>
<dbReference type="GO" id="GO:0052381">
    <property type="term" value="F:tRNA dimethylallyltransferase activity"/>
    <property type="evidence" value="ECO:0007669"/>
    <property type="project" value="UniProtKB-UniRule"/>
</dbReference>
<dbReference type="InterPro" id="IPR039657">
    <property type="entry name" value="Dimethylallyltransferase"/>
</dbReference>
<dbReference type="PANTHER" id="PTHR11088">
    <property type="entry name" value="TRNA DIMETHYLALLYLTRANSFERASE"/>
    <property type="match status" value="1"/>
</dbReference>
<evidence type="ECO:0000256" key="5">
    <source>
        <dbReference type="ARBA" id="ARBA00022694"/>
    </source>
</evidence>
<evidence type="ECO:0000256" key="6">
    <source>
        <dbReference type="ARBA" id="ARBA00022741"/>
    </source>
</evidence>
<accession>A0A2H5XCW6</accession>
<evidence type="ECO:0000256" key="3">
    <source>
        <dbReference type="ARBA" id="ARBA00005842"/>
    </source>
</evidence>